<protein>
    <recommendedName>
        <fullName evidence="4">DUF3021 domain-containing protein</fullName>
    </recommendedName>
</protein>
<evidence type="ECO:0000313" key="3">
    <source>
        <dbReference type="Proteomes" id="UP000095209"/>
    </source>
</evidence>
<dbReference type="EMBL" id="MJEH01000008">
    <property type="protein sequence ID" value="OEH93844.1"/>
    <property type="molecule type" value="Genomic_DNA"/>
</dbReference>
<gene>
    <name evidence="2" type="ORF">BFG57_11020</name>
</gene>
<accession>A0A1E5LID0</accession>
<evidence type="ECO:0000256" key="1">
    <source>
        <dbReference type="SAM" id="Phobius"/>
    </source>
</evidence>
<proteinExistence type="predicted"/>
<keyword evidence="3" id="KW-1185">Reference proteome</keyword>
<feature type="transmembrane region" description="Helical" evidence="1">
    <location>
        <begin position="40"/>
        <end position="61"/>
    </location>
</feature>
<comment type="caution">
    <text evidence="2">The sequence shown here is derived from an EMBL/GenBank/DDBJ whole genome shotgun (WGS) entry which is preliminary data.</text>
</comment>
<feature type="transmembrane region" description="Helical" evidence="1">
    <location>
        <begin position="7"/>
        <end position="28"/>
    </location>
</feature>
<dbReference type="STRING" id="1305675.BFG57_11020"/>
<evidence type="ECO:0008006" key="4">
    <source>
        <dbReference type="Google" id="ProtNLM"/>
    </source>
</evidence>
<dbReference type="OrthoDB" id="2974365at2"/>
<dbReference type="RefSeq" id="WP_069716135.1">
    <property type="nucleotide sequence ID" value="NZ_MJEH01000008.1"/>
</dbReference>
<feature type="transmembrane region" description="Helical" evidence="1">
    <location>
        <begin position="105"/>
        <end position="124"/>
    </location>
</feature>
<keyword evidence="1" id="KW-0812">Transmembrane</keyword>
<feature type="transmembrane region" description="Helical" evidence="1">
    <location>
        <begin position="73"/>
        <end position="93"/>
    </location>
</feature>
<keyword evidence="1" id="KW-0472">Membrane</keyword>
<organism evidence="2 3">
    <name type="scientific">Bacillus solimangrovi</name>
    <dbReference type="NCBI Taxonomy" id="1305675"/>
    <lineage>
        <taxon>Bacteria</taxon>
        <taxon>Bacillati</taxon>
        <taxon>Bacillota</taxon>
        <taxon>Bacilli</taxon>
        <taxon>Bacillales</taxon>
        <taxon>Bacillaceae</taxon>
        <taxon>Bacillus</taxon>
    </lineage>
</organism>
<name>A0A1E5LID0_9BACI</name>
<dbReference type="InterPro" id="IPR021560">
    <property type="entry name" value="DUF3021"/>
</dbReference>
<dbReference type="Proteomes" id="UP000095209">
    <property type="component" value="Unassembled WGS sequence"/>
</dbReference>
<keyword evidence="1" id="KW-1133">Transmembrane helix</keyword>
<sequence>MRNIIQHALLGALIGLSASYIIITIVLLNNPTRTLNGQELLLECLLAVSLGIGCGLASLVFQNDRMSFLSKLAIHYVVILTLVLICGAVGNWYDNPVEEPVGFLMFILIQFIIYLIIYVAIYWANLRDVKEINKQLK</sequence>
<dbReference type="Pfam" id="PF11457">
    <property type="entry name" value="DUF3021"/>
    <property type="match status" value="1"/>
</dbReference>
<reference evidence="2 3" key="1">
    <citation type="submission" date="2016-08" db="EMBL/GenBank/DDBJ databases">
        <title>Genome of Bacillus solimangrovi GH2-4.</title>
        <authorList>
            <person name="Lim S."/>
            <person name="Kim B.-C."/>
        </authorList>
    </citation>
    <scope>NUCLEOTIDE SEQUENCE [LARGE SCALE GENOMIC DNA]</scope>
    <source>
        <strain evidence="2 3">GH2-4</strain>
    </source>
</reference>
<evidence type="ECO:0000313" key="2">
    <source>
        <dbReference type="EMBL" id="OEH93844.1"/>
    </source>
</evidence>
<dbReference type="AlphaFoldDB" id="A0A1E5LID0"/>